<evidence type="ECO:0000256" key="15">
    <source>
        <dbReference type="RuleBase" id="RU364006"/>
    </source>
</evidence>
<feature type="binding site" evidence="14">
    <location>
        <position position="118"/>
    </location>
    <ligand>
        <name>Zn(2+)</name>
        <dbReference type="ChEBI" id="CHEBI:29105"/>
        <note>catalytic</note>
    </ligand>
</feature>
<dbReference type="NCBIfam" id="NF004064">
    <property type="entry name" value="PRK05578.1"/>
    <property type="match status" value="1"/>
</dbReference>
<evidence type="ECO:0000256" key="10">
    <source>
        <dbReference type="ARBA" id="ARBA00049252"/>
    </source>
</evidence>
<dbReference type="Gene3D" id="3.40.140.10">
    <property type="entry name" value="Cytidine Deaminase, domain 2"/>
    <property type="match status" value="1"/>
</dbReference>
<dbReference type="CDD" id="cd01283">
    <property type="entry name" value="cytidine_deaminase"/>
    <property type="match status" value="1"/>
</dbReference>
<evidence type="ECO:0000256" key="6">
    <source>
        <dbReference type="ARBA" id="ARBA00022723"/>
    </source>
</evidence>
<keyword evidence="8 14" id="KW-0862">Zinc</keyword>
<feature type="compositionally biased region" description="Basic residues" evidence="16">
    <location>
        <begin position="1"/>
        <end position="15"/>
    </location>
</feature>
<dbReference type="PANTHER" id="PTHR11644:SF2">
    <property type="entry name" value="CYTIDINE DEAMINASE"/>
    <property type="match status" value="1"/>
</dbReference>
<feature type="binding site" evidence="14">
    <location>
        <position position="121"/>
    </location>
    <ligand>
        <name>Zn(2+)</name>
        <dbReference type="ChEBI" id="CHEBI:29105"/>
        <note>catalytic</note>
    </ligand>
</feature>
<dbReference type="STRING" id="1391653.AKJ08_0682"/>
<dbReference type="PROSITE" id="PS51747">
    <property type="entry name" value="CYT_DCMP_DEAMINASES_2"/>
    <property type="match status" value="1"/>
</dbReference>
<evidence type="ECO:0000256" key="16">
    <source>
        <dbReference type="SAM" id="MobiDB-lite"/>
    </source>
</evidence>
<proteinExistence type="inferred from homology"/>
<evidence type="ECO:0000256" key="7">
    <source>
        <dbReference type="ARBA" id="ARBA00022801"/>
    </source>
</evidence>
<reference evidence="18 19" key="1">
    <citation type="submission" date="2015-08" db="EMBL/GenBank/DDBJ databases">
        <authorList>
            <person name="Babu N.S."/>
            <person name="Beckwith C.J."/>
            <person name="Beseler K.G."/>
            <person name="Brison A."/>
            <person name="Carone J.V."/>
            <person name="Caskin T.P."/>
            <person name="Diamond M."/>
            <person name="Durham M.E."/>
            <person name="Foxe J.M."/>
            <person name="Go M."/>
            <person name="Henderson B.A."/>
            <person name="Jones I.B."/>
            <person name="McGettigan J.A."/>
            <person name="Micheletti S.J."/>
            <person name="Nasrallah M.E."/>
            <person name="Ortiz D."/>
            <person name="Piller C.R."/>
            <person name="Privatt S.R."/>
            <person name="Schneider S.L."/>
            <person name="Sharp S."/>
            <person name="Smith T.C."/>
            <person name="Stanton J.D."/>
            <person name="Ullery H.E."/>
            <person name="Wilson R.J."/>
            <person name="Serrano M.G."/>
            <person name="Buck G."/>
            <person name="Lee V."/>
            <person name="Wang Y."/>
            <person name="Carvalho R."/>
            <person name="Voegtly L."/>
            <person name="Shi R."/>
            <person name="Duckworth R."/>
            <person name="Johnson A."/>
            <person name="Loviza R."/>
            <person name="Walstead R."/>
            <person name="Shah Z."/>
            <person name="Kiflezghi M."/>
            <person name="Wade K."/>
            <person name="Ball S.L."/>
            <person name="Bradley K.W."/>
            <person name="Asai D.J."/>
            <person name="Bowman C.A."/>
            <person name="Russell D.A."/>
            <person name="Pope W.H."/>
            <person name="Jacobs-Sera D."/>
            <person name="Hendrix R.W."/>
            <person name="Hatfull G.F."/>
        </authorList>
    </citation>
    <scope>NUCLEOTIDE SEQUENCE [LARGE SCALE GENOMIC DNA]</scope>
    <source>
        <strain evidence="18 19">DSM 27710</strain>
    </source>
</reference>
<dbReference type="Proteomes" id="UP000055590">
    <property type="component" value="Chromosome"/>
</dbReference>
<dbReference type="SUPFAM" id="SSF53927">
    <property type="entry name" value="Cytidine deaminase-like"/>
    <property type="match status" value="1"/>
</dbReference>
<feature type="region of interest" description="Disordered" evidence="16">
    <location>
        <begin position="1"/>
        <end position="28"/>
    </location>
</feature>
<accession>A0A0K1P9V3</accession>
<comment type="function">
    <text evidence="2 15">This enzyme scavenges exogenous and endogenous cytidine and 2'-deoxycytidine for UMP synthesis.</text>
</comment>
<feature type="binding site" evidence="13">
    <location>
        <begin position="74"/>
        <end position="80"/>
    </location>
    <ligand>
        <name>substrate</name>
    </ligand>
</feature>
<dbReference type="Pfam" id="PF00383">
    <property type="entry name" value="dCMP_cyt_deam_1"/>
    <property type="match status" value="1"/>
</dbReference>
<feature type="domain" description="CMP/dCMP-type deaminase" evidence="17">
    <location>
        <begin position="33"/>
        <end position="160"/>
    </location>
</feature>
<comment type="catalytic activity">
    <reaction evidence="10 15">
        <text>2'-deoxycytidine + H2O + H(+) = 2'-deoxyuridine + NH4(+)</text>
        <dbReference type="Rhea" id="RHEA:13433"/>
        <dbReference type="ChEBI" id="CHEBI:15377"/>
        <dbReference type="ChEBI" id="CHEBI:15378"/>
        <dbReference type="ChEBI" id="CHEBI:15698"/>
        <dbReference type="ChEBI" id="CHEBI:16450"/>
        <dbReference type="ChEBI" id="CHEBI:28938"/>
        <dbReference type="EC" id="3.5.4.5"/>
    </reaction>
</comment>
<evidence type="ECO:0000256" key="8">
    <source>
        <dbReference type="ARBA" id="ARBA00022833"/>
    </source>
</evidence>
<dbReference type="GO" id="GO:0072527">
    <property type="term" value="P:pyrimidine-containing compound metabolic process"/>
    <property type="evidence" value="ECO:0007669"/>
    <property type="project" value="UniProtKB-ARBA"/>
</dbReference>
<keyword evidence="6 14" id="KW-0479">Metal-binding</keyword>
<dbReference type="InterPro" id="IPR016193">
    <property type="entry name" value="Cytidine_deaminase-like"/>
</dbReference>
<evidence type="ECO:0000256" key="4">
    <source>
        <dbReference type="ARBA" id="ARBA00012783"/>
    </source>
</evidence>
<dbReference type="EC" id="3.5.4.5" evidence="4 15"/>
<dbReference type="PANTHER" id="PTHR11644">
    <property type="entry name" value="CYTIDINE DEAMINASE"/>
    <property type="match status" value="1"/>
</dbReference>
<dbReference type="NCBIfam" id="TIGR01354">
    <property type="entry name" value="cyt_deam_tetra"/>
    <property type="match status" value="1"/>
</dbReference>
<name>A0A0K1P9V3_9BACT</name>
<keyword evidence="7 15" id="KW-0378">Hydrolase</keyword>
<dbReference type="AlphaFoldDB" id="A0A0K1P9V3"/>
<dbReference type="GO" id="GO:0055086">
    <property type="term" value="P:nucleobase-containing small molecule metabolic process"/>
    <property type="evidence" value="ECO:0007669"/>
    <property type="project" value="UniProtKB-ARBA"/>
</dbReference>
<evidence type="ECO:0000256" key="9">
    <source>
        <dbReference type="ARBA" id="ARBA00032005"/>
    </source>
</evidence>
<protein>
    <recommendedName>
        <fullName evidence="5 15">Cytidine deaminase</fullName>
        <ecNumber evidence="4 15">3.5.4.5</ecNumber>
    </recommendedName>
    <alternativeName>
        <fullName evidence="9 15">Cytidine aminohydrolase</fullName>
    </alternativeName>
</protein>
<evidence type="ECO:0000256" key="1">
    <source>
        <dbReference type="ARBA" id="ARBA00001947"/>
    </source>
</evidence>
<evidence type="ECO:0000256" key="3">
    <source>
        <dbReference type="ARBA" id="ARBA00006576"/>
    </source>
</evidence>
<comment type="similarity">
    <text evidence="3 15">Belongs to the cytidine and deoxycytidylate deaminase family.</text>
</comment>
<dbReference type="PATRIC" id="fig|1391653.3.peg.701"/>
<evidence type="ECO:0000256" key="12">
    <source>
        <dbReference type="PIRSR" id="PIRSR606262-1"/>
    </source>
</evidence>
<sequence>MATKRSSSRAPRKAPAKAPAKAKAPTRRPVRNADLRRLLLAALAARQRAYAPYSRYQVGAAVLGDDGRVYAGCNVENSSYGVCLCAERNAVGQAIARGARRILAAAVVTSSTPPAPPCGICLQTFAELADSDLPILLANPGDEERRLTLAELLPHGFGPAALKAAR</sequence>
<comment type="cofactor">
    <cofactor evidence="1 14 15">
        <name>Zn(2+)</name>
        <dbReference type="ChEBI" id="CHEBI:29105"/>
    </cofactor>
</comment>
<evidence type="ECO:0000259" key="17">
    <source>
        <dbReference type="PROSITE" id="PS51747"/>
    </source>
</evidence>
<gene>
    <name evidence="18" type="ORF">AKJ08_0682</name>
</gene>
<dbReference type="InterPro" id="IPR050202">
    <property type="entry name" value="Cyt/Deoxycyt_deaminase"/>
</dbReference>
<dbReference type="EMBL" id="CP012332">
    <property type="protein sequence ID" value="AKU90295.1"/>
    <property type="molecule type" value="Genomic_DNA"/>
</dbReference>
<dbReference type="FunFam" id="3.40.140.10:FF:000008">
    <property type="entry name" value="Cytidine deaminase"/>
    <property type="match status" value="1"/>
</dbReference>
<dbReference type="KEGG" id="vin:AKJ08_0682"/>
<dbReference type="OrthoDB" id="9795347at2"/>
<evidence type="ECO:0000256" key="5">
    <source>
        <dbReference type="ARBA" id="ARBA00018266"/>
    </source>
</evidence>
<comment type="catalytic activity">
    <reaction evidence="11 15">
        <text>cytidine + H2O + H(+) = uridine + NH4(+)</text>
        <dbReference type="Rhea" id="RHEA:16069"/>
        <dbReference type="ChEBI" id="CHEBI:15377"/>
        <dbReference type="ChEBI" id="CHEBI:15378"/>
        <dbReference type="ChEBI" id="CHEBI:16704"/>
        <dbReference type="ChEBI" id="CHEBI:17562"/>
        <dbReference type="ChEBI" id="CHEBI:28938"/>
        <dbReference type="EC" id="3.5.4.5"/>
    </reaction>
</comment>
<feature type="active site" description="Proton donor" evidence="12">
    <location>
        <position position="87"/>
    </location>
</feature>
<dbReference type="GO" id="GO:0008270">
    <property type="term" value="F:zinc ion binding"/>
    <property type="evidence" value="ECO:0007669"/>
    <property type="project" value="UniProtKB-UniRule"/>
</dbReference>
<evidence type="ECO:0000313" key="18">
    <source>
        <dbReference type="EMBL" id="AKU90295.1"/>
    </source>
</evidence>
<evidence type="ECO:0000256" key="11">
    <source>
        <dbReference type="ARBA" id="ARBA00049558"/>
    </source>
</evidence>
<evidence type="ECO:0000313" key="19">
    <source>
        <dbReference type="Proteomes" id="UP000055590"/>
    </source>
</evidence>
<organism evidence="18 19">
    <name type="scientific">Vulgatibacter incomptus</name>
    <dbReference type="NCBI Taxonomy" id="1391653"/>
    <lineage>
        <taxon>Bacteria</taxon>
        <taxon>Pseudomonadati</taxon>
        <taxon>Myxococcota</taxon>
        <taxon>Myxococcia</taxon>
        <taxon>Myxococcales</taxon>
        <taxon>Cystobacterineae</taxon>
        <taxon>Vulgatibacteraceae</taxon>
        <taxon>Vulgatibacter</taxon>
    </lineage>
</organism>
<dbReference type="InterPro" id="IPR006262">
    <property type="entry name" value="Cyt_deam_tetra"/>
</dbReference>
<dbReference type="InterPro" id="IPR002125">
    <property type="entry name" value="CMP_dCMP_dom"/>
</dbReference>
<keyword evidence="19" id="KW-1185">Reference proteome</keyword>
<evidence type="ECO:0000256" key="2">
    <source>
        <dbReference type="ARBA" id="ARBA00003949"/>
    </source>
</evidence>
<dbReference type="RefSeq" id="WP_082343372.1">
    <property type="nucleotide sequence ID" value="NZ_CP012332.1"/>
</dbReference>
<dbReference type="GO" id="GO:0005829">
    <property type="term" value="C:cytosol"/>
    <property type="evidence" value="ECO:0007669"/>
    <property type="project" value="TreeGrafter"/>
</dbReference>
<evidence type="ECO:0000256" key="14">
    <source>
        <dbReference type="PIRSR" id="PIRSR606262-3"/>
    </source>
</evidence>
<feature type="binding site" evidence="14">
    <location>
        <position position="85"/>
    </location>
    <ligand>
        <name>Zn(2+)</name>
        <dbReference type="ChEBI" id="CHEBI:29105"/>
        <note>catalytic</note>
    </ligand>
</feature>
<dbReference type="GO" id="GO:0004126">
    <property type="term" value="F:cytidine deaminase activity"/>
    <property type="evidence" value="ECO:0007669"/>
    <property type="project" value="UniProtKB-UniRule"/>
</dbReference>
<evidence type="ECO:0000256" key="13">
    <source>
        <dbReference type="PIRSR" id="PIRSR606262-2"/>
    </source>
</evidence>